<accession>A0AA35LKP2</accession>
<name>A0AA35LKP2_9SAUR</name>
<reference evidence="2" key="1">
    <citation type="submission" date="2022-12" db="EMBL/GenBank/DDBJ databases">
        <authorList>
            <person name="Alioto T."/>
            <person name="Alioto T."/>
            <person name="Gomez Garrido J."/>
        </authorList>
    </citation>
    <scope>NUCLEOTIDE SEQUENCE</scope>
</reference>
<feature type="region of interest" description="Disordered" evidence="1">
    <location>
        <begin position="1"/>
        <end position="50"/>
    </location>
</feature>
<feature type="compositionally biased region" description="Low complexity" evidence="1">
    <location>
        <begin position="25"/>
        <end position="47"/>
    </location>
</feature>
<evidence type="ECO:0000256" key="1">
    <source>
        <dbReference type="SAM" id="MobiDB-lite"/>
    </source>
</evidence>
<dbReference type="AlphaFoldDB" id="A0AA35LKP2"/>
<feature type="compositionally biased region" description="Polar residues" evidence="1">
    <location>
        <begin position="13"/>
        <end position="23"/>
    </location>
</feature>
<keyword evidence="3" id="KW-1185">Reference proteome</keyword>
<dbReference type="Proteomes" id="UP001178461">
    <property type="component" value="Chromosome 16"/>
</dbReference>
<evidence type="ECO:0000313" key="3">
    <source>
        <dbReference type="Proteomes" id="UP001178461"/>
    </source>
</evidence>
<sequence>MPRSLPLPDRAQSFCTNTPTHPRTASFSFSRPHHSSPPQSRAAASSSNGVENGQWWQIEPLDYLHICATSFALDLRSRGSKQQRQGERKSKEGGKRSLKKGWNWIRLQARMPTREM</sequence>
<proteinExistence type="predicted"/>
<evidence type="ECO:0000313" key="2">
    <source>
        <dbReference type="EMBL" id="CAI5798065.1"/>
    </source>
</evidence>
<protein>
    <submittedName>
        <fullName evidence="2">Uncharacterized protein</fullName>
    </submittedName>
</protein>
<dbReference type="EMBL" id="OX395143">
    <property type="protein sequence ID" value="CAI5798065.1"/>
    <property type="molecule type" value="Genomic_DNA"/>
</dbReference>
<organism evidence="2 3">
    <name type="scientific">Podarcis lilfordi</name>
    <name type="common">Lilford's wall lizard</name>
    <dbReference type="NCBI Taxonomy" id="74358"/>
    <lineage>
        <taxon>Eukaryota</taxon>
        <taxon>Metazoa</taxon>
        <taxon>Chordata</taxon>
        <taxon>Craniata</taxon>
        <taxon>Vertebrata</taxon>
        <taxon>Euteleostomi</taxon>
        <taxon>Lepidosauria</taxon>
        <taxon>Squamata</taxon>
        <taxon>Bifurcata</taxon>
        <taxon>Unidentata</taxon>
        <taxon>Episquamata</taxon>
        <taxon>Laterata</taxon>
        <taxon>Lacertibaenia</taxon>
        <taxon>Lacertidae</taxon>
        <taxon>Podarcis</taxon>
    </lineage>
</organism>
<gene>
    <name evidence="2" type="ORF">PODLI_1B019337</name>
</gene>
<feature type="region of interest" description="Disordered" evidence="1">
    <location>
        <begin position="75"/>
        <end position="103"/>
    </location>
</feature>
<feature type="compositionally biased region" description="Basic and acidic residues" evidence="1">
    <location>
        <begin position="84"/>
        <end position="95"/>
    </location>
</feature>